<dbReference type="Gene3D" id="3.40.50.980">
    <property type="match status" value="2"/>
</dbReference>
<dbReference type="Pfam" id="PF00501">
    <property type="entry name" value="AMP-binding"/>
    <property type="match status" value="1"/>
</dbReference>
<dbReference type="PROSITE" id="PS00455">
    <property type="entry name" value="AMP_BINDING"/>
    <property type="match status" value="1"/>
</dbReference>
<dbReference type="InterPro" id="IPR019999">
    <property type="entry name" value="Anth_synth_I-like"/>
</dbReference>
<dbReference type="Proteomes" id="UP000494201">
    <property type="component" value="Unassembled WGS sequence"/>
</dbReference>
<dbReference type="NCBIfam" id="TIGR03494">
    <property type="entry name" value="salicyl_syn"/>
    <property type="match status" value="1"/>
</dbReference>
<evidence type="ECO:0000256" key="1">
    <source>
        <dbReference type="ARBA" id="ARBA00004924"/>
    </source>
</evidence>
<evidence type="ECO:0000313" key="7">
    <source>
        <dbReference type="Proteomes" id="UP000494201"/>
    </source>
</evidence>
<dbReference type="SUPFAM" id="SSF56322">
    <property type="entry name" value="ADC synthase"/>
    <property type="match status" value="1"/>
</dbReference>
<dbReference type="FunFam" id="2.30.38.10:FF:000003">
    <property type="entry name" value="Vibriobactin-specific 2,3-dihydroxybenzoate-AMP ligase"/>
    <property type="match status" value="1"/>
</dbReference>
<dbReference type="InterPro" id="IPR005801">
    <property type="entry name" value="ADC_synthase"/>
</dbReference>
<dbReference type="PRINTS" id="PR00095">
    <property type="entry name" value="ANTSNTHASEI"/>
</dbReference>
<feature type="domain" description="Chorismate-utilising enzyme C-terminal" evidence="3">
    <location>
        <begin position="723"/>
        <end position="977"/>
    </location>
</feature>
<sequence length="992" mass="106526">MNASAVARNESSLPRHDVHGDWQRVTLGERLREWAARHGERVALVDGAARCSYAELDRRADRLAAGLVRLGVTRGDVVLLQLPNGTAFVATLFALLRIGALPLLAMPSQRLADLESFCTRAAPVACVMPDRFLGFDYRPMAQTLRERCPSLRHVLIDGDAGPHAALAALDDGSPAPYVSATAVDPDDVALLLQSGGTTGAPKLIPRTHADYGYNALASARLCGMDAETVYLAALPIAHNFPLACPGLIGTLAAGGRVVMARTPGSDEAFPLIERERVTMTALVPQLVRQWLQARDGDAADLSSLTLLQVGGARLEADIAQRVAPAFGCTLQQVFGMAEGLLCYTRPGDGDDIVLHTQGRPLSPDDEIRIVDANGADVAPGETGELLTRGPYTIRGYWRGGAAEAAAFTAAGFYRSGDLVRLTPDGNLIVEGRLKEQINRAGEKIAIAEIEQHLRAHPAIDDAVVVAVADLVLGERSCAFVIAPTGAPNLRELHHFLRERGLARHKLPDQLETADTWPLTKIGKVDRRRLAGQAATHRGDRDACRAAYRERTVATTRHALPMAVAIARDLDEASYTVYERDGEWSIGIGVLADVRVDTRRATLSYRNEDRSWPLDTVPAAVSRALADWPVDGYRLYGTADFELARELYGLPSTLATRPLLHLIAPVVELRVHDGAATIRAVDDTLIDAWISRLARIDAAAGDLSGTDTTVERQGVTADIAGADAEPYRQRVARSVAQIDARDYDKVIVSRAVPVDGALDLPASYLKGRRANQPARSFLLRRDGFESAGFSPETVVEVAADGLVSTQPLAGTRALGDTPDEEARLRADLLRDPKEIAEHAVSVKLAVDELLPVCAPGTVNVVEFMQVCRRGTVQHLGSRVRGRLAAQRSAWDAFAALFPAVTASGIPKRHAIDAIGHLEPGPRGLYSGCVLIADSDGALDAALVLRSMFVDGGRAWLQAGAGVVAMSTPERELEETREKLTSVSRFLAGAEVRA</sequence>
<dbReference type="InterPro" id="IPR050237">
    <property type="entry name" value="ATP-dep_AMP-bd_enzyme"/>
</dbReference>
<dbReference type="SUPFAM" id="SSF56801">
    <property type="entry name" value="Acetyl-CoA synthetase-like"/>
    <property type="match status" value="1"/>
</dbReference>
<dbReference type="AlphaFoldDB" id="A0A6P2G5C4"/>
<dbReference type="PANTHER" id="PTHR43767">
    <property type="entry name" value="LONG-CHAIN-FATTY-ACID--COA LIGASE"/>
    <property type="match status" value="1"/>
</dbReference>
<dbReference type="InterPro" id="IPR000873">
    <property type="entry name" value="AMP-dep_synth/lig_dom"/>
</dbReference>
<feature type="domain" description="AMP-binding enzyme C-terminal" evidence="5">
    <location>
        <begin position="448"/>
        <end position="523"/>
    </location>
</feature>
<dbReference type="Pfam" id="PF00425">
    <property type="entry name" value="Chorismate_bind"/>
    <property type="match status" value="1"/>
</dbReference>
<dbReference type="GO" id="GO:0016878">
    <property type="term" value="F:acid-thiol ligase activity"/>
    <property type="evidence" value="ECO:0007669"/>
    <property type="project" value="UniProtKB-ARBA"/>
</dbReference>
<dbReference type="InterPro" id="IPR015890">
    <property type="entry name" value="Chorismate_C"/>
</dbReference>
<comment type="pathway">
    <text evidence="1">Siderophore biosynthesis.</text>
</comment>
<dbReference type="InterPro" id="IPR019996">
    <property type="entry name" value="Salicylate_synthase"/>
</dbReference>
<accession>A0A6P2G5C4</accession>
<organism evidence="6 7">
    <name type="scientific">Burkholderia anthina</name>
    <dbReference type="NCBI Taxonomy" id="179879"/>
    <lineage>
        <taxon>Bacteria</taxon>
        <taxon>Pseudomonadati</taxon>
        <taxon>Pseudomonadota</taxon>
        <taxon>Betaproteobacteria</taxon>
        <taxon>Burkholderiales</taxon>
        <taxon>Burkholderiaceae</taxon>
        <taxon>Burkholderia</taxon>
        <taxon>Burkholderia cepacia complex</taxon>
    </lineage>
</organism>
<evidence type="ECO:0000313" key="6">
    <source>
        <dbReference type="EMBL" id="VVU48898.1"/>
    </source>
</evidence>
<dbReference type="InterPro" id="IPR025110">
    <property type="entry name" value="AMP-bd_C"/>
</dbReference>
<reference evidence="6 7" key="1">
    <citation type="submission" date="2019-09" db="EMBL/GenBank/DDBJ databases">
        <authorList>
            <person name="Depoorter E."/>
        </authorList>
    </citation>
    <scope>NUCLEOTIDE SEQUENCE [LARGE SCALE GENOMIC DNA]</scope>
    <source>
        <strain evidence="6">LMG 20980</strain>
    </source>
</reference>
<dbReference type="InterPro" id="IPR020845">
    <property type="entry name" value="AMP-binding_CS"/>
</dbReference>
<dbReference type="PANTHER" id="PTHR43767:SF1">
    <property type="entry name" value="NONRIBOSOMAL PEPTIDE SYNTHASE PES1 (EUROFUNG)-RELATED"/>
    <property type="match status" value="1"/>
</dbReference>
<dbReference type="Gene3D" id="3.60.120.10">
    <property type="entry name" value="Anthranilate synthase"/>
    <property type="match status" value="1"/>
</dbReference>
<dbReference type="GO" id="GO:0016833">
    <property type="term" value="F:oxo-acid-lyase activity"/>
    <property type="evidence" value="ECO:0007669"/>
    <property type="project" value="InterPro"/>
</dbReference>
<feature type="domain" description="AMP-dependent synthetase/ligase" evidence="4">
    <location>
        <begin position="31"/>
        <end position="397"/>
    </location>
</feature>
<dbReference type="FunFam" id="3.40.50.980:FF:000003">
    <property type="entry name" value="Vibriobactin-specific 2,3-dihydroxybenzoate-AMP ligase"/>
    <property type="match status" value="1"/>
</dbReference>
<dbReference type="EMBL" id="CABVLY010000004">
    <property type="protein sequence ID" value="VVU48898.1"/>
    <property type="molecule type" value="Genomic_DNA"/>
</dbReference>
<evidence type="ECO:0000259" key="3">
    <source>
        <dbReference type="Pfam" id="PF00425"/>
    </source>
</evidence>
<dbReference type="Gene3D" id="2.30.38.10">
    <property type="entry name" value="Luciferase, Domain 3"/>
    <property type="match status" value="1"/>
</dbReference>
<dbReference type="InterPro" id="IPR045851">
    <property type="entry name" value="AMP-bd_C_sf"/>
</dbReference>
<dbReference type="Gene3D" id="3.30.300.30">
    <property type="match status" value="1"/>
</dbReference>
<evidence type="ECO:0000259" key="5">
    <source>
        <dbReference type="Pfam" id="PF13193"/>
    </source>
</evidence>
<keyword evidence="2 6" id="KW-0436">Ligase</keyword>
<gene>
    <name evidence="6" type="ORF">BAN20980_01597</name>
</gene>
<evidence type="ECO:0000256" key="2">
    <source>
        <dbReference type="ARBA" id="ARBA00022598"/>
    </source>
</evidence>
<evidence type="ECO:0000259" key="4">
    <source>
        <dbReference type="Pfam" id="PF00501"/>
    </source>
</evidence>
<dbReference type="Pfam" id="PF13193">
    <property type="entry name" value="AMP-binding_C"/>
    <property type="match status" value="1"/>
</dbReference>
<name>A0A6P2G5C4_9BURK</name>
<proteinExistence type="predicted"/>
<protein>
    <submittedName>
        <fullName evidence="6">AMP-dependent ligase</fullName>
    </submittedName>
</protein>
<dbReference type="GO" id="GO:0008909">
    <property type="term" value="F:isochorismate synthase activity"/>
    <property type="evidence" value="ECO:0007669"/>
    <property type="project" value="InterPro"/>
</dbReference>